<dbReference type="SUPFAM" id="SSF54928">
    <property type="entry name" value="RNA-binding domain, RBD"/>
    <property type="match status" value="2"/>
</dbReference>
<accession>A0A5K3EP09</accession>
<dbReference type="Gene3D" id="3.30.70.330">
    <property type="match status" value="1"/>
</dbReference>
<dbReference type="InterPro" id="IPR012677">
    <property type="entry name" value="Nucleotide-bd_a/b_plait_sf"/>
</dbReference>
<dbReference type="PANTHER" id="PTHR16105:SF0">
    <property type="entry name" value="RNA-BINDING REGION-CONTAINING PROTEIN 3"/>
    <property type="match status" value="1"/>
</dbReference>
<evidence type="ECO:0000256" key="3">
    <source>
        <dbReference type="SAM" id="MobiDB-lite"/>
    </source>
</evidence>
<dbReference type="GO" id="GO:0005689">
    <property type="term" value="C:U12-type spliceosomal complex"/>
    <property type="evidence" value="ECO:0007669"/>
    <property type="project" value="TreeGrafter"/>
</dbReference>
<dbReference type="PROSITE" id="PS50102">
    <property type="entry name" value="RRM"/>
    <property type="match status" value="1"/>
</dbReference>
<feature type="compositionally biased region" description="Low complexity" evidence="3">
    <location>
        <begin position="261"/>
        <end position="275"/>
    </location>
</feature>
<dbReference type="CDD" id="cd12239">
    <property type="entry name" value="RRM2_RBM40_like"/>
    <property type="match status" value="1"/>
</dbReference>
<dbReference type="SMART" id="SM00360">
    <property type="entry name" value="RRM"/>
    <property type="match status" value="1"/>
</dbReference>
<dbReference type="GO" id="GO:0000398">
    <property type="term" value="P:mRNA splicing, via spliceosome"/>
    <property type="evidence" value="ECO:0007669"/>
    <property type="project" value="TreeGrafter"/>
</dbReference>
<dbReference type="InterPro" id="IPR045164">
    <property type="entry name" value="RBM41/RNPC3"/>
</dbReference>
<protein>
    <submittedName>
        <fullName evidence="5">RRM domain-containing protein</fullName>
    </submittedName>
</protein>
<dbReference type="WBParaSite" id="MCU_002013-RB">
    <property type="protein sequence ID" value="MCU_002013-RB"/>
    <property type="gene ID" value="MCU_002013"/>
</dbReference>
<reference evidence="5" key="1">
    <citation type="submission" date="2019-11" db="UniProtKB">
        <authorList>
            <consortium name="WormBaseParasite"/>
        </authorList>
    </citation>
    <scope>IDENTIFICATION</scope>
</reference>
<dbReference type="InterPro" id="IPR035979">
    <property type="entry name" value="RBD_domain_sf"/>
</dbReference>
<feature type="region of interest" description="Disordered" evidence="3">
    <location>
        <begin position="349"/>
        <end position="368"/>
    </location>
</feature>
<dbReference type="AlphaFoldDB" id="A0A5K3EP09"/>
<feature type="compositionally biased region" description="Polar residues" evidence="3">
    <location>
        <begin position="219"/>
        <end position="235"/>
    </location>
</feature>
<evidence type="ECO:0000259" key="4">
    <source>
        <dbReference type="PROSITE" id="PS50102"/>
    </source>
</evidence>
<dbReference type="GO" id="GO:0097157">
    <property type="term" value="F:pre-mRNA intronic binding"/>
    <property type="evidence" value="ECO:0007669"/>
    <property type="project" value="TreeGrafter"/>
</dbReference>
<evidence type="ECO:0000256" key="2">
    <source>
        <dbReference type="PROSITE-ProRule" id="PRU00176"/>
    </source>
</evidence>
<feature type="compositionally biased region" description="Polar residues" evidence="3">
    <location>
        <begin position="185"/>
        <end position="194"/>
    </location>
</feature>
<feature type="domain" description="RRM" evidence="4">
    <location>
        <begin position="401"/>
        <end position="484"/>
    </location>
</feature>
<organism evidence="5">
    <name type="scientific">Mesocestoides corti</name>
    <name type="common">Flatworm</name>
    <dbReference type="NCBI Taxonomy" id="53468"/>
    <lineage>
        <taxon>Eukaryota</taxon>
        <taxon>Metazoa</taxon>
        <taxon>Spiralia</taxon>
        <taxon>Lophotrochozoa</taxon>
        <taxon>Platyhelminthes</taxon>
        <taxon>Cestoda</taxon>
        <taxon>Eucestoda</taxon>
        <taxon>Cyclophyllidea</taxon>
        <taxon>Mesocestoididae</taxon>
        <taxon>Mesocestoides</taxon>
    </lineage>
</organism>
<dbReference type="PANTHER" id="PTHR16105">
    <property type="entry name" value="RNA-BINDING REGION-CONTAINING PROTEIN 3"/>
    <property type="match status" value="1"/>
</dbReference>
<feature type="compositionally biased region" description="Basic and acidic residues" evidence="3">
    <location>
        <begin position="251"/>
        <end position="260"/>
    </location>
</feature>
<dbReference type="GO" id="GO:0030626">
    <property type="term" value="F:U12 snRNA binding"/>
    <property type="evidence" value="ECO:0007669"/>
    <property type="project" value="TreeGrafter"/>
</dbReference>
<dbReference type="InterPro" id="IPR000504">
    <property type="entry name" value="RRM_dom"/>
</dbReference>
<proteinExistence type="predicted"/>
<keyword evidence="1 2" id="KW-0694">RNA-binding</keyword>
<dbReference type="Pfam" id="PF00076">
    <property type="entry name" value="RRM_1"/>
    <property type="match status" value="1"/>
</dbReference>
<evidence type="ECO:0000256" key="1">
    <source>
        <dbReference type="ARBA" id="ARBA00022884"/>
    </source>
</evidence>
<feature type="region of interest" description="Disordered" evidence="3">
    <location>
        <begin position="185"/>
        <end position="277"/>
    </location>
</feature>
<sequence length="499" mass="54619">AFDNLRVLHIKNFAYELASRDIESLLKRLGAMDVQVYLSCHPATCHRALAEFRGTDECWHILRSLHQRELCGHRLHLEFGRFTQGDEKCNVSSEVTTAACLPDWVKNVTALSSKWLPGRTLSEAYYSYPKATPAILTNIVRCLASVPAFYVQTLHLMNRLNLPAPFCDSTEFPGSFFVVTEGELHNQNPMSSNRPEGVTEEMDVSSGPESEIASDPNDSDTTLNKPNLSSATTRKPPSKLKSGLIKRKEKRRDARGKELRPSYPVCSQSSSSPQSAEPVFEECVLRGTPHIELNLSSTVKDLSETDDGHLVSGFGVFSRAIGSAESAPALLLETPSTDAVPVHHVPILPSETPSHPLEINDEPPKPPPLTPDALWAGKASQADLANNPVFSKNPGRGTPSSRLYVKNLHKKTTEEDLWLVFGSFSQLAQQGASNQFSIQLLTGGRMKGQAFIGFDSIELATQALEAAHGYLLNGKPMHVQFARGAIAKPDPKSFIISGD</sequence>
<name>A0A5K3EP09_MESCO</name>
<evidence type="ECO:0000313" key="5">
    <source>
        <dbReference type="WBParaSite" id="MCU_002013-RB"/>
    </source>
</evidence>